<dbReference type="AlphaFoldDB" id="K8E5Y4"/>
<accession>K8E5Y4</accession>
<evidence type="ECO:0000313" key="3">
    <source>
        <dbReference type="Proteomes" id="UP000009315"/>
    </source>
</evidence>
<dbReference type="GO" id="GO:0003677">
    <property type="term" value="F:DNA binding"/>
    <property type="evidence" value="ECO:0007669"/>
    <property type="project" value="InterPro"/>
</dbReference>
<evidence type="ECO:0000259" key="1">
    <source>
        <dbReference type="PROSITE" id="PS50531"/>
    </source>
</evidence>
<gene>
    <name evidence="2" type="ORF">DESHY_10003</name>
</gene>
<comment type="caution">
    <text evidence="2">The sequence shown here is derived from an EMBL/GenBank/DDBJ whole genome shotgun (WGS) entry which is preliminary data.</text>
</comment>
<feature type="domain" description="HTH IS21-type" evidence="1">
    <location>
        <begin position="2"/>
        <end position="58"/>
    </location>
</feature>
<sequence length="58" mass="6846">MYKWQRIKALYAQGVSIRKIAKTVGVSRNTVRKYLRDVNPPEFKARKYEKQLDPPPPD</sequence>
<keyword evidence="3" id="KW-1185">Reference proteome</keyword>
<dbReference type="eggNOG" id="COG4584">
    <property type="taxonomic scope" value="Bacteria"/>
</dbReference>
<dbReference type="GO" id="GO:0000150">
    <property type="term" value="F:DNA strand exchange activity"/>
    <property type="evidence" value="ECO:0007669"/>
    <property type="project" value="InterPro"/>
</dbReference>
<dbReference type="RefSeq" id="WP_008409448.1">
    <property type="nucleotide sequence ID" value="NZ_CAOS01000001.1"/>
</dbReference>
<dbReference type="InterPro" id="IPR017894">
    <property type="entry name" value="HTH_IS21_transposase_type"/>
</dbReference>
<name>K8E5Y4_9FIRM</name>
<dbReference type="EMBL" id="CAOS01000001">
    <property type="protein sequence ID" value="CCO06843.1"/>
    <property type="molecule type" value="Genomic_DNA"/>
</dbReference>
<dbReference type="Proteomes" id="UP000009315">
    <property type="component" value="Unassembled WGS sequence"/>
</dbReference>
<dbReference type="Gene3D" id="1.10.10.60">
    <property type="entry name" value="Homeodomain-like"/>
    <property type="match status" value="1"/>
</dbReference>
<protein>
    <submittedName>
        <fullName evidence="2">Resolvase helix-turn-helix domain protein</fullName>
    </submittedName>
</protein>
<dbReference type="InterPro" id="IPR006120">
    <property type="entry name" value="Resolvase_HTH_dom"/>
</dbReference>
<dbReference type="PROSITE" id="PS50531">
    <property type="entry name" value="HTH_IS21"/>
    <property type="match status" value="1"/>
</dbReference>
<dbReference type="Pfam" id="PF02796">
    <property type="entry name" value="HTH_7"/>
    <property type="match status" value="1"/>
</dbReference>
<reference evidence="2 3" key="1">
    <citation type="journal article" date="2013" name="Genome Announc.">
        <title>Genome Sequence of the Sulfate-Reducing Bacterium Desulfotomaculum hydrothermale Lam5(T).</title>
        <authorList>
            <person name="Amin O."/>
            <person name="Fardeau M.L."/>
            <person name="Valette O."/>
            <person name="Hirschler-Rea A."/>
            <person name="Barbe V."/>
            <person name="Medigue C."/>
            <person name="Vacherie B."/>
            <person name="Ollivier B."/>
            <person name="Bertin P.N."/>
            <person name="Dolla A."/>
        </authorList>
    </citation>
    <scope>NUCLEOTIDE SEQUENCE [LARGE SCALE GENOMIC DNA]</scope>
    <source>
        <strain evidence="3">Lam5 / DSM 18033</strain>
    </source>
</reference>
<proteinExistence type="predicted"/>
<evidence type="ECO:0000313" key="2">
    <source>
        <dbReference type="EMBL" id="CCO06843.1"/>
    </source>
</evidence>
<dbReference type="InterPro" id="IPR009057">
    <property type="entry name" value="Homeodomain-like_sf"/>
</dbReference>
<dbReference type="SUPFAM" id="SSF46689">
    <property type="entry name" value="Homeodomain-like"/>
    <property type="match status" value="1"/>
</dbReference>
<organism evidence="2 3">
    <name type="scientific">Desulforamulus hydrothermalis Lam5 = DSM 18033</name>
    <dbReference type="NCBI Taxonomy" id="1121428"/>
    <lineage>
        <taxon>Bacteria</taxon>
        <taxon>Bacillati</taxon>
        <taxon>Bacillota</taxon>
        <taxon>Clostridia</taxon>
        <taxon>Eubacteriales</taxon>
        <taxon>Peptococcaceae</taxon>
        <taxon>Desulforamulus</taxon>
    </lineage>
</organism>